<dbReference type="AlphaFoldDB" id="A0A1I4YRX0"/>
<dbReference type="EMBL" id="FOVJ01000001">
    <property type="protein sequence ID" value="SFN40513.1"/>
    <property type="molecule type" value="Genomic_DNA"/>
</dbReference>
<proteinExistence type="predicted"/>
<dbReference type="Proteomes" id="UP000183107">
    <property type="component" value="Unassembled WGS sequence"/>
</dbReference>
<reference evidence="2" key="1">
    <citation type="submission" date="2016-10" db="EMBL/GenBank/DDBJ databases">
        <authorList>
            <person name="Varghese N."/>
        </authorList>
    </citation>
    <scope>NUCLEOTIDE SEQUENCE [LARGE SCALE GENOMIC DNA]</scope>
    <source>
        <strain evidence="2">Nsp8</strain>
    </source>
</reference>
<accession>A0A1I4YRX0</accession>
<evidence type="ECO:0000313" key="2">
    <source>
        <dbReference type="Proteomes" id="UP000183107"/>
    </source>
</evidence>
<name>A0A1I4YRX0_9PROT</name>
<keyword evidence="2" id="KW-1185">Reference proteome</keyword>
<organism evidence="1 2">
    <name type="scientific">Nitrosospira briensis</name>
    <dbReference type="NCBI Taxonomy" id="35799"/>
    <lineage>
        <taxon>Bacteria</taxon>
        <taxon>Pseudomonadati</taxon>
        <taxon>Pseudomonadota</taxon>
        <taxon>Betaproteobacteria</taxon>
        <taxon>Nitrosomonadales</taxon>
        <taxon>Nitrosomonadaceae</taxon>
        <taxon>Nitrosospira</taxon>
    </lineage>
</organism>
<gene>
    <name evidence="1" type="ORF">SAMN05216386_0844</name>
</gene>
<evidence type="ECO:0000313" key="1">
    <source>
        <dbReference type="EMBL" id="SFN40513.1"/>
    </source>
</evidence>
<protein>
    <submittedName>
        <fullName evidence="1">Uncharacterized protein</fullName>
    </submittedName>
</protein>
<sequence>MRLFNGKMKLFIVVLQKCSIVNKWTKYKKDRMLENG</sequence>